<protein>
    <submittedName>
        <fullName evidence="1">Uncharacterized protein</fullName>
    </submittedName>
</protein>
<organism evidence="1 2">
    <name type="scientific">Trichinella pseudospiralis</name>
    <name type="common">Parasitic roundworm</name>
    <dbReference type="NCBI Taxonomy" id="6337"/>
    <lineage>
        <taxon>Eukaryota</taxon>
        <taxon>Metazoa</taxon>
        <taxon>Ecdysozoa</taxon>
        <taxon>Nematoda</taxon>
        <taxon>Enoplea</taxon>
        <taxon>Dorylaimia</taxon>
        <taxon>Trichinellida</taxon>
        <taxon>Trichinellidae</taxon>
        <taxon>Trichinella</taxon>
    </lineage>
</organism>
<dbReference type="EMBL" id="JYDR01005083">
    <property type="protein sequence ID" value="KRY34135.1"/>
    <property type="molecule type" value="Genomic_DNA"/>
</dbReference>
<evidence type="ECO:0000313" key="2">
    <source>
        <dbReference type="Proteomes" id="UP000054632"/>
    </source>
</evidence>
<comment type="caution">
    <text evidence="1">The sequence shown here is derived from an EMBL/GenBank/DDBJ whole genome shotgun (WGS) entry which is preliminary data.</text>
</comment>
<sequence length="33" mass="3679">MLASIFFLISEEISCQGRLACFAKNGEKVVFNI</sequence>
<gene>
    <name evidence="1" type="ORF">T4A_184</name>
</gene>
<evidence type="ECO:0000313" key="1">
    <source>
        <dbReference type="EMBL" id="KRY34135.1"/>
    </source>
</evidence>
<dbReference type="AlphaFoldDB" id="A0A0V1BB16"/>
<dbReference type="Proteomes" id="UP000054632">
    <property type="component" value="Unassembled WGS sequence"/>
</dbReference>
<name>A0A0V1BB16_TRIPS</name>
<accession>A0A0V1BB16</accession>
<proteinExistence type="predicted"/>
<reference evidence="1 2" key="1">
    <citation type="submission" date="2015-01" db="EMBL/GenBank/DDBJ databases">
        <title>Evolution of Trichinella species and genotypes.</title>
        <authorList>
            <person name="Korhonen P.K."/>
            <person name="Edoardo P."/>
            <person name="Giuseppe L.R."/>
            <person name="Gasser R.B."/>
        </authorList>
    </citation>
    <scope>NUCLEOTIDE SEQUENCE [LARGE SCALE GENOMIC DNA]</scope>
    <source>
        <strain evidence="1">ISS13</strain>
    </source>
</reference>